<dbReference type="RefSeq" id="XP_014178664.1">
    <property type="nucleotide sequence ID" value="XM_014323189.1"/>
</dbReference>
<sequence length="377" mass="41486">MRFALQTAARPALSLPRAFPSSSRKITIPAPELAPKEGETTNFVVRCDNVIDNPATALRLVRAVEKELGPVIRIDMPKDQDMRRGYKFMSVQTLRPASLPEPIKGELGASYVDQNADQGGVSMTDIMEALGSAQRSPRSTKPVRRLQYQINERQGPVRSFGRQSQGRRGQACRAPRPTMAQQREDSQIVAALRQLDGGFFGGFAGLADKFKELEMPAEAEPPVNAPRVKKADKAKREAAEASSASADAEAPQPPVKEEPKETGPRKTFAEIVAEQREAKLAAIAEAQAKAQADKPQETEEVREESTEGEDAAAAEAAKKEKLAQMALKRAKRTAAAQAKAEAHRAEIQAARDAEEKRLQEIREKEEEEQKKKKRGWF</sequence>
<proteinExistence type="predicted"/>
<organism evidence="3 4">
    <name type="scientific">Trichosporon asahii var. asahii (strain ATCC 90039 / CBS 2479 / JCM 2466 / KCTC 7840 / NBRC 103889/ NCYC 2677 / UAMH 7654)</name>
    <name type="common">Yeast</name>
    <dbReference type="NCBI Taxonomy" id="1186058"/>
    <lineage>
        <taxon>Eukaryota</taxon>
        <taxon>Fungi</taxon>
        <taxon>Dikarya</taxon>
        <taxon>Basidiomycota</taxon>
        <taxon>Agaricomycotina</taxon>
        <taxon>Tremellomycetes</taxon>
        <taxon>Trichosporonales</taxon>
        <taxon>Trichosporonaceae</taxon>
        <taxon>Trichosporon</taxon>
    </lineage>
</organism>
<feature type="compositionally biased region" description="Basic and acidic residues" evidence="2">
    <location>
        <begin position="229"/>
        <end position="239"/>
    </location>
</feature>
<feature type="compositionally biased region" description="Low complexity" evidence="2">
    <location>
        <begin position="280"/>
        <end position="290"/>
    </location>
</feature>
<dbReference type="OrthoDB" id="2564338at2759"/>
<evidence type="ECO:0000256" key="2">
    <source>
        <dbReference type="SAM" id="MobiDB-lite"/>
    </source>
</evidence>
<dbReference type="EMBL" id="ALBS01000229">
    <property type="protein sequence ID" value="EJT47782.1"/>
    <property type="molecule type" value="Genomic_DNA"/>
</dbReference>
<feature type="compositionally biased region" description="Basic and acidic residues" evidence="2">
    <location>
        <begin position="255"/>
        <end position="279"/>
    </location>
</feature>
<dbReference type="Proteomes" id="UP000002748">
    <property type="component" value="Unassembled WGS sequence"/>
</dbReference>
<dbReference type="KEGG" id="tasa:A1Q1_03357"/>
<feature type="coiled-coil region" evidence="1">
    <location>
        <begin position="333"/>
        <end position="371"/>
    </location>
</feature>
<keyword evidence="1" id="KW-0175">Coiled coil</keyword>
<reference evidence="3 4" key="1">
    <citation type="journal article" date="2012" name="Eukaryot. Cell">
        <title>Draft genome sequence of CBS 2479, the standard type strain of Trichosporon asahii.</title>
        <authorList>
            <person name="Yang R.Y."/>
            <person name="Li H.T."/>
            <person name="Zhu H."/>
            <person name="Zhou G.P."/>
            <person name="Wang M."/>
            <person name="Wang L."/>
        </authorList>
    </citation>
    <scope>NUCLEOTIDE SEQUENCE [LARGE SCALE GENOMIC DNA]</scope>
    <source>
        <strain evidence="4">ATCC 90039 / CBS 2479 / JCM 2466 / KCTC 7840 / NCYC 2677 / UAMH 7654</strain>
    </source>
</reference>
<dbReference type="VEuPathDB" id="FungiDB:A1Q1_03357"/>
<dbReference type="GeneID" id="25986870"/>
<feature type="compositionally biased region" description="Low complexity" evidence="2">
    <location>
        <begin position="240"/>
        <end position="250"/>
    </location>
</feature>
<evidence type="ECO:0000313" key="3">
    <source>
        <dbReference type="EMBL" id="EJT47782.1"/>
    </source>
</evidence>
<evidence type="ECO:0000256" key="1">
    <source>
        <dbReference type="SAM" id="Coils"/>
    </source>
</evidence>
<evidence type="ECO:0000313" key="4">
    <source>
        <dbReference type="Proteomes" id="UP000002748"/>
    </source>
</evidence>
<protein>
    <submittedName>
        <fullName evidence="3">Uncharacterized protein</fullName>
    </submittedName>
</protein>
<accession>J6EY62</accession>
<feature type="region of interest" description="Disordered" evidence="2">
    <location>
        <begin position="153"/>
        <end position="185"/>
    </location>
</feature>
<dbReference type="AlphaFoldDB" id="J6EY62"/>
<comment type="caution">
    <text evidence="3">The sequence shown here is derived from an EMBL/GenBank/DDBJ whole genome shotgun (WGS) entry which is preliminary data.</text>
</comment>
<name>J6EY62_TRIAS</name>
<gene>
    <name evidence="3" type="ORF">A1Q1_03357</name>
</gene>
<feature type="compositionally biased region" description="Basic and acidic residues" evidence="2">
    <location>
        <begin position="291"/>
        <end position="305"/>
    </location>
</feature>
<dbReference type="HOGENOM" id="CLU_736054_0_0_1"/>
<feature type="region of interest" description="Disordered" evidence="2">
    <location>
        <begin position="217"/>
        <end position="317"/>
    </location>
</feature>